<dbReference type="SUPFAM" id="SSF103473">
    <property type="entry name" value="MFS general substrate transporter"/>
    <property type="match status" value="1"/>
</dbReference>
<feature type="transmembrane region" description="Helical" evidence="5">
    <location>
        <begin position="186"/>
        <end position="206"/>
    </location>
</feature>
<dbReference type="PROSITE" id="PS00216">
    <property type="entry name" value="SUGAR_TRANSPORT_1"/>
    <property type="match status" value="1"/>
</dbReference>
<comment type="caution">
    <text evidence="7">The sequence shown here is derived from an EMBL/GenBank/DDBJ whole genome shotgun (WGS) entry which is preliminary data.</text>
</comment>
<keyword evidence="4 5" id="KW-0472">Membrane</keyword>
<proteinExistence type="predicted"/>
<dbReference type="Proteomes" id="UP000033740">
    <property type="component" value="Unassembled WGS sequence"/>
</dbReference>
<name>A0A0F0LE21_9MICO</name>
<feature type="domain" description="Major facilitator superfamily (MFS) profile" evidence="6">
    <location>
        <begin position="29"/>
        <end position="424"/>
    </location>
</feature>
<gene>
    <name evidence="7" type="ORF">RS86_03501</name>
</gene>
<dbReference type="Pfam" id="PF07690">
    <property type="entry name" value="MFS_1"/>
    <property type="match status" value="1"/>
</dbReference>
<dbReference type="AlphaFoldDB" id="A0A0F0LE21"/>
<feature type="transmembrane region" description="Helical" evidence="5">
    <location>
        <begin position="238"/>
        <end position="262"/>
    </location>
</feature>
<dbReference type="CDD" id="cd06174">
    <property type="entry name" value="MFS"/>
    <property type="match status" value="1"/>
</dbReference>
<dbReference type="InterPro" id="IPR020846">
    <property type="entry name" value="MFS_dom"/>
</dbReference>
<evidence type="ECO:0000256" key="1">
    <source>
        <dbReference type="ARBA" id="ARBA00004651"/>
    </source>
</evidence>
<dbReference type="InterPro" id="IPR005829">
    <property type="entry name" value="Sugar_transporter_CS"/>
</dbReference>
<dbReference type="STRING" id="582680.RS86_03501"/>
<evidence type="ECO:0000256" key="4">
    <source>
        <dbReference type="ARBA" id="ARBA00023136"/>
    </source>
</evidence>
<dbReference type="InterPro" id="IPR036259">
    <property type="entry name" value="MFS_trans_sf"/>
</dbReference>
<feature type="transmembrane region" description="Helical" evidence="5">
    <location>
        <begin position="274"/>
        <end position="296"/>
    </location>
</feature>
<dbReference type="InterPro" id="IPR011701">
    <property type="entry name" value="MFS"/>
</dbReference>
<dbReference type="PROSITE" id="PS50850">
    <property type="entry name" value="MFS"/>
    <property type="match status" value="1"/>
</dbReference>
<dbReference type="EMBL" id="JYIX01000039">
    <property type="protein sequence ID" value="KJL31378.1"/>
    <property type="molecule type" value="Genomic_DNA"/>
</dbReference>
<dbReference type="GO" id="GO:0005886">
    <property type="term" value="C:plasma membrane"/>
    <property type="evidence" value="ECO:0007669"/>
    <property type="project" value="UniProtKB-SubCell"/>
</dbReference>
<evidence type="ECO:0000313" key="7">
    <source>
        <dbReference type="EMBL" id="KJL31378.1"/>
    </source>
</evidence>
<accession>A0A0F0LE21</accession>
<dbReference type="PATRIC" id="fig|582680.6.peg.3585"/>
<feature type="transmembrane region" description="Helical" evidence="5">
    <location>
        <begin position="308"/>
        <end position="324"/>
    </location>
</feature>
<feature type="transmembrane region" description="Helical" evidence="5">
    <location>
        <begin position="158"/>
        <end position="180"/>
    </location>
</feature>
<dbReference type="PANTHER" id="PTHR23528">
    <property type="match status" value="1"/>
</dbReference>
<dbReference type="PANTHER" id="PTHR23528:SF1">
    <property type="entry name" value="MAJOR FACILITATOR SUPERFAMILY (MFS) PROFILE DOMAIN-CONTAINING PROTEIN"/>
    <property type="match status" value="1"/>
</dbReference>
<sequence length="424" mass="44596">MAATASVTAEESVPPAAPERLVTAGFQTSLFFAFLGTWTALLPATGITLALKVNQIDPAGKATSLSLVLGVGAFVALVAQNIFGALSDRTSSRFGMRRPWILGGMVTGAASLLGLAFASNIPMLVGTWALTQLTFNILLAGLNPVIPDQVPRRQLGRVSGLIGITQVIAGVAGAFLAQAFLPDLTAAILIPGVALLVLVTVFLFVLKDRRLRREDVAPFDLLLFLKAFWTSPRKAPDFALAWVSRLLVTFGNMTLANYQLYFLLDRFGFTQANVGQAVLLLTLIGAATTIPTSILLGRLSDRLGRRKMFVLLSAIIVAVAHIVAAMAPSFAVFVIAAVVAGLALGAYLAVDQALIAEVLPSRGDVAKDMGVLHLANVLPQTLVPVTAPLFLMIGGGDNYAALFIGGAIVAIIGAIVNQFIRSVR</sequence>
<comment type="subcellular location">
    <subcellularLocation>
        <location evidence="1">Cell membrane</location>
        <topology evidence="1">Multi-pass membrane protein</topology>
    </subcellularLocation>
</comment>
<keyword evidence="3 5" id="KW-1133">Transmembrane helix</keyword>
<evidence type="ECO:0000313" key="8">
    <source>
        <dbReference type="Proteomes" id="UP000033740"/>
    </source>
</evidence>
<feature type="transmembrane region" description="Helical" evidence="5">
    <location>
        <begin position="63"/>
        <end position="87"/>
    </location>
</feature>
<feature type="transmembrane region" description="Helical" evidence="5">
    <location>
        <begin position="399"/>
        <end position="420"/>
    </location>
</feature>
<organism evidence="7 8">
    <name type="scientific">Microbacterium azadirachtae</name>
    <dbReference type="NCBI Taxonomy" id="582680"/>
    <lineage>
        <taxon>Bacteria</taxon>
        <taxon>Bacillati</taxon>
        <taxon>Actinomycetota</taxon>
        <taxon>Actinomycetes</taxon>
        <taxon>Micrococcales</taxon>
        <taxon>Microbacteriaceae</taxon>
        <taxon>Microbacterium</taxon>
    </lineage>
</organism>
<keyword evidence="2 5" id="KW-0812">Transmembrane</keyword>
<evidence type="ECO:0000256" key="3">
    <source>
        <dbReference type="ARBA" id="ARBA00022989"/>
    </source>
</evidence>
<feature type="transmembrane region" description="Helical" evidence="5">
    <location>
        <begin position="330"/>
        <end position="350"/>
    </location>
</feature>
<evidence type="ECO:0000259" key="6">
    <source>
        <dbReference type="PROSITE" id="PS50850"/>
    </source>
</evidence>
<feature type="transmembrane region" description="Helical" evidence="5">
    <location>
        <begin position="30"/>
        <end position="51"/>
    </location>
</feature>
<feature type="transmembrane region" description="Helical" evidence="5">
    <location>
        <begin position="99"/>
        <end position="119"/>
    </location>
</feature>
<feature type="transmembrane region" description="Helical" evidence="5">
    <location>
        <begin position="371"/>
        <end position="393"/>
    </location>
</feature>
<dbReference type="Gene3D" id="1.20.1250.20">
    <property type="entry name" value="MFS general substrate transporter like domains"/>
    <property type="match status" value="2"/>
</dbReference>
<protein>
    <submittedName>
        <fullName evidence="7">Multidrug efflux system protein MdtL</fullName>
    </submittedName>
</protein>
<keyword evidence="8" id="KW-1185">Reference proteome</keyword>
<dbReference type="GO" id="GO:0022857">
    <property type="term" value="F:transmembrane transporter activity"/>
    <property type="evidence" value="ECO:0007669"/>
    <property type="project" value="InterPro"/>
</dbReference>
<reference evidence="7 8" key="1">
    <citation type="submission" date="2015-02" db="EMBL/GenBank/DDBJ databases">
        <title>Draft genome sequences of ten Microbacterium spp. with emphasis on heavy metal contaminated environments.</title>
        <authorList>
            <person name="Corretto E."/>
        </authorList>
    </citation>
    <scope>NUCLEOTIDE SEQUENCE [LARGE SCALE GENOMIC DNA]</scope>
    <source>
        <strain evidence="7 8">ARN176</strain>
    </source>
</reference>
<feature type="transmembrane region" description="Helical" evidence="5">
    <location>
        <begin position="125"/>
        <end position="146"/>
    </location>
</feature>
<evidence type="ECO:0000256" key="5">
    <source>
        <dbReference type="SAM" id="Phobius"/>
    </source>
</evidence>
<evidence type="ECO:0000256" key="2">
    <source>
        <dbReference type="ARBA" id="ARBA00022692"/>
    </source>
</evidence>